<dbReference type="Proteomes" id="UP000562395">
    <property type="component" value="Unassembled WGS sequence"/>
</dbReference>
<proteinExistence type="predicted"/>
<name>A0A7W6EXX7_9SPHN</name>
<organism evidence="1 2">
    <name type="scientific">Novosphingobium hassiacum</name>
    <dbReference type="NCBI Taxonomy" id="173676"/>
    <lineage>
        <taxon>Bacteria</taxon>
        <taxon>Pseudomonadati</taxon>
        <taxon>Pseudomonadota</taxon>
        <taxon>Alphaproteobacteria</taxon>
        <taxon>Sphingomonadales</taxon>
        <taxon>Sphingomonadaceae</taxon>
        <taxon>Novosphingobium</taxon>
    </lineage>
</organism>
<keyword evidence="1" id="KW-0645">Protease</keyword>
<dbReference type="GO" id="GO:0008233">
    <property type="term" value="F:peptidase activity"/>
    <property type="evidence" value="ECO:0007669"/>
    <property type="project" value="UniProtKB-KW"/>
</dbReference>
<dbReference type="GO" id="GO:0006508">
    <property type="term" value="P:proteolysis"/>
    <property type="evidence" value="ECO:0007669"/>
    <property type="project" value="UniProtKB-KW"/>
</dbReference>
<sequence length="270" mass="31068">MRELVRSAGRGTSTEELRRAQDLAYDAWEEDDRSRRNALARKALAHSPLCADAWLQLSQLRNLSDESRREYLLRAVCAGELAIGESRFAQDRGEFWLVVETRPYMRARHALAEDLWFSGARQEAINHLREMLELNTNDNQGVRYVLLTWLVRAEENQTAQQLLDEHGEEISTFMEFTRVLLAYKETGDSEQARSNAANALLANRHVAKYLADPGLWYATSDHYSPGQENEAAWYAQELGIDWYRTPGAIAWLVQQCDKEPLRNRDGETLH</sequence>
<keyword evidence="2" id="KW-1185">Reference proteome</keyword>
<evidence type="ECO:0000313" key="2">
    <source>
        <dbReference type="Proteomes" id="UP000562395"/>
    </source>
</evidence>
<dbReference type="RefSeq" id="WP_246386274.1">
    <property type="nucleotide sequence ID" value="NZ_JACICY010000012.1"/>
</dbReference>
<dbReference type="EMBL" id="JACICY010000012">
    <property type="protein sequence ID" value="MBB3862309.1"/>
    <property type="molecule type" value="Genomic_DNA"/>
</dbReference>
<comment type="caution">
    <text evidence="1">The sequence shown here is derived from an EMBL/GenBank/DDBJ whole genome shotgun (WGS) entry which is preliminary data.</text>
</comment>
<protein>
    <submittedName>
        <fullName evidence="1">Putative Zn-dependent protease</fullName>
    </submittedName>
</protein>
<accession>A0A7W6EXX7</accession>
<dbReference type="AlphaFoldDB" id="A0A7W6EXX7"/>
<keyword evidence="1" id="KW-0378">Hydrolase</keyword>
<gene>
    <name evidence="1" type="ORF">GGQ88_003609</name>
</gene>
<evidence type="ECO:0000313" key="1">
    <source>
        <dbReference type="EMBL" id="MBB3862309.1"/>
    </source>
</evidence>
<reference evidence="1 2" key="1">
    <citation type="submission" date="2020-08" db="EMBL/GenBank/DDBJ databases">
        <title>Genomic Encyclopedia of Type Strains, Phase IV (KMG-IV): sequencing the most valuable type-strain genomes for metagenomic binning, comparative biology and taxonomic classification.</title>
        <authorList>
            <person name="Goeker M."/>
        </authorList>
    </citation>
    <scope>NUCLEOTIDE SEQUENCE [LARGE SCALE GENOMIC DNA]</scope>
    <source>
        <strain evidence="1 2">DSM 14552</strain>
    </source>
</reference>